<dbReference type="Proteomes" id="UP000256763">
    <property type="component" value="Unassembled WGS sequence"/>
</dbReference>
<protein>
    <recommendedName>
        <fullName evidence="1">DUF2914 domain-containing protein</fullName>
    </recommendedName>
</protein>
<dbReference type="InterPro" id="IPR022606">
    <property type="entry name" value="DUF2914"/>
</dbReference>
<dbReference type="RefSeq" id="WP_116303531.1">
    <property type="nucleotide sequence ID" value="NZ_NFZV01000023.1"/>
</dbReference>
<sequence>MTTTNQAATPLAVNAKTYLARLAVLLSALYCLTVWPNLASAEEAAGSWRGGWVERALFTSAIAEREPVDALKHLRGDADHVYFFTELRDMSGLTIAHRWEREGVVEAEVSFAVGGPRWRVWSRKGLDAEQEGRWRVSVVNQLTDETLMELFLDYGEE</sequence>
<dbReference type="Pfam" id="PF11141">
    <property type="entry name" value="DUF2914"/>
    <property type="match status" value="1"/>
</dbReference>
<organism evidence="2 3">
    <name type="scientific">Alkalilimnicola ehrlichii</name>
    <dbReference type="NCBI Taxonomy" id="351052"/>
    <lineage>
        <taxon>Bacteria</taxon>
        <taxon>Pseudomonadati</taxon>
        <taxon>Pseudomonadota</taxon>
        <taxon>Gammaproteobacteria</taxon>
        <taxon>Chromatiales</taxon>
        <taxon>Ectothiorhodospiraceae</taxon>
        <taxon>Alkalilimnicola</taxon>
    </lineage>
</organism>
<dbReference type="AlphaFoldDB" id="A0A3E0WH87"/>
<feature type="domain" description="DUF2914" evidence="1">
    <location>
        <begin position="94"/>
        <end position="141"/>
    </location>
</feature>
<gene>
    <name evidence="2" type="ORF">CAL65_19845</name>
</gene>
<accession>A0A3E0WH87</accession>
<comment type="caution">
    <text evidence="2">The sequence shown here is derived from an EMBL/GenBank/DDBJ whole genome shotgun (WGS) entry which is preliminary data.</text>
</comment>
<name>A0A3E0WH87_9GAMM</name>
<dbReference type="EMBL" id="NFZW01000030">
    <property type="protein sequence ID" value="RFA32340.1"/>
    <property type="molecule type" value="Genomic_DNA"/>
</dbReference>
<evidence type="ECO:0000313" key="2">
    <source>
        <dbReference type="EMBL" id="RFA32340.1"/>
    </source>
</evidence>
<proteinExistence type="predicted"/>
<evidence type="ECO:0000313" key="3">
    <source>
        <dbReference type="Proteomes" id="UP000256763"/>
    </source>
</evidence>
<dbReference type="OrthoDB" id="9796654at2"/>
<evidence type="ECO:0000259" key="1">
    <source>
        <dbReference type="Pfam" id="PF11141"/>
    </source>
</evidence>
<reference evidence="3" key="1">
    <citation type="submission" date="2017-05" db="EMBL/GenBank/DDBJ databases">
        <authorList>
            <person name="Sharma S."/>
            <person name="Sidhu C."/>
            <person name="Pinnaka A.K."/>
        </authorList>
    </citation>
    <scope>NUCLEOTIDE SEQUENCE [LARGE SCALE GENOMIC DNA]</scope>
    <source>
        <strain evidence="3">AK93</strain>
    </source>
</reference>
<keyword evidence="3" id="KW-1185">Reference proteome</keyword>